<evidence type="ECO:0000313" key="2">
    <source>
        <dbReference type="Proteomes" id="UP000436138"/>
    </source>
</evidence>
<gene>
    <name evidence="1" type="ORF">GQF42_02335</name>
</gene>
<organism evidence="1 2">
    <name type="scientific">Streptomyces broussonetiae</name>
    <dbReference type="NCBI Taxonomy" id="2686304"/>
    <lineage>
        <taxon>Bacteria</taxon>
        <taxon>Bacillati</taxon>
        <taxon>Actinomycetota</taxon>
        <taxon>Actinomycetes</taxon>
        <taxon>Kitasatosporales</taxon>
        <taxon>Streptomycetaceae</taxon>
        <taxon>Streptomyces</taxon>
    </lineage>
</organism>
<proteinExistence type="predicted"/>
<keyword evidence="2" id="KW-1185">Reference proteome</keyword>
<evidence type="ECO:0000313" key="1">
    <source>
        <dbReference type="EMBL" id="QHA02298.1"/>
    </source>
</evidence>
<protein>
    <submittedName>
        <fullName evidence="1">Uncharacterized protein</fullName>
    </submittedName>
</protein>
<dbReference type="KEGG" id="sbro:GQF42_02335"/>
<dbReference type="RefSeq" id="WP_158917168.1">
    <property type="nucleotide sequence ID" value="NZ_CP047020.1"/>
</dbReference>
<sequence length="63" mass="7113">MIDYGAYVDLLHTNYAPQGLLPFKSDDSEEQHIRLDVSVQDLRAIRRAILDLDVQATADLKQG</sequence>
<reference evidence="1 2" key="1">
    <citation type="submission" date="2019-12" db="EMBL/GenBank/DDBJ databases">
        <title>Streptomyces sp. strain T44 isolated from rhizosphere soil of Broussonetia papyrifera.</title>
        <authorList>
            <person name="Mo P."/>
        </authorList>
    </citation>
    <scope>NUCLEOTIDE SEQUENCE [LARGE SCALE GENOMIC DNA]</scope>
    <source>
        <strain evidence="1 2">T44</strain>
    </source>
</reference>
<accession>A0A6I6MPG0</accession>
<dbReference type="Proteomes" id="UP000436138">
    <property type="component" value="Chromosome"/>
</dbReference>
<name>A0A6I6MPG0_9ACTN</name>
<dbReference type="EMBL" id="CP047020">
    <property type="protein sequence ID" value="QHA02298.1"/>
    <property type="molecule type" value="Genomic_DNA"/>
</dbReference>
<dbReference type="AlphaFoldDB" id="A0A6I6MPG0"/>